<reference evidence="1" key="1">
    <citation type="submission" date="2015-06" db="EMBL/GenBank/DDBJ databases">
        <authorList>
            <person name="Nguyen H."/>
        </authorList>
    </citation>
    <scope>NUCLEOTIDE SEQUENCE</scope>
    <source>
        <strain evidence="1">DAOM 180753</strain>
    </source>
</reference>
<keyword evidence="2" id="KW-1185">Reference proteome</keyword>
<protein>
    <submittedName>
        <fullName evidence="1">Uncharacterized protein</fullName>
    </submittedName>
</protein>
<accession>A0AAI9TIK5</accession>
<dbReference type="Proteomes" id="UP001227192">
    <property type="component" value="Unassembled WGS sequence"/>
</dbReference>
<evidence type="ECO:0000313" key="1">
    <source>
        <dbReference type="EMBL" id="KAJ9487430.1"/>
    </source>
</evidence>
<dbReference type="EMBL" id="LACB01000160">
    <property type="protein sequence ID" value="KAJ9487430.1"/>
    <property type="molecule type" value="Genomic_DNA"/>
</dbReference>
<gene>
    <name evidence="1" type="ORF">VN97_g5875</name>
</gene>
<comment type="caution">
    <text evidence="1">The sequence shown here is derived from an EMBL/GenBank/DDBJ whole genome shotgun (WGS) entry which is preliminary data.</text>
</comment>
<proteinExistence type="predicted"/>
<organism evidence="1 2">
    <name type="scientific">Penicillium thymicola</name>
    <dbReference type="NCBI Taxonomy" id="293382"/>
    <lineage>
        <taxon>Eukaryota</taxon>
        <taxon>Fungi</taxon>
        <taxon>Dikarya</taxon>
        <taxon>Ascomycota</taxon>
        <taxon>Pezizomycotina</taxon>
        <taxon>Eurotiomycetes</taxon>
        <taxon>Eurotiomycetidae</taxon>
        <taxon>Eurotiales</taxon>
        <taxon>Aspergillaceae</taxon>
        <taxon>Penicillium</taxon>
    </lineage>
</organism>
<evidence type="ECO:0000313" key="2">
    <source>
        <dbReference type="Proteomes" id="UP001227192"/>
    </source>
</evidence>
<name>A0AAI9TIK5_PENTH</name>
<reference evidence="1" key="2">
    <citation type="journal article" date="2016" name="Fungal Biol.">
        <title>Ochratoxin A production by Penicillium thymicola.</title>
        <authorList>
            <person name="Nguyen H.D.T."/>
            <person name="McMullin D.R."/>
            <person name="Ponomareva E."/>
            <person name="Riley R."/>
            <person name="Pomraning K.R."/>
            <person name="Baker S.E."/>
            <person name="Seifert K.A."/>
        </authorList>
    </citation>
    <scope>NUCLEOTIDE SEQUENCE</scope>
    <source>
        <strain evidence="1">DAOM 180753</strain>
    </source>
</reference>
<sequence>MKLMRRWQSRGPGSALGIPSVLPLFRHREVGHLDVLSSQEFCLQLGDRWALCTTVYPIKIHPPPKLAAKRSANFLQIQFRFNSD</sequence>
<dbReference type="AlphaFoldDB" id="A0AAI9TIK5"/>